<accession>X1D7E9</accession>
<evidence type="ECO:0000256" key="1">
    <source>
        <dbReference type="ARBA" id="ARBA00022630"/>
    </source>
</evidence>
<dbReference type="AlphaFoldDB" id="X1D7E9"/>
<comment type="caution">
    <text evidence="3">The sequence shown here is derived from an EMBL/GenBank/DDBJ whole genome shotgun (WGS) entry which is preliminary data.</text>
</comment>
<evidence type="ECO:0000259" key="2">
    <source>
        <dbReference type="Pfam" id="PF00441"/>
    </source>
</evidence>
<dbReference type="EMBL" id="BART01032941">
    <property type="protein sequence ID" value="GAH16147.1"/>
    <property type="molecule type" value="Genomic_DNA"/>
</dbReference>
<feature type="domain" description="Acyl-CoA dehydrogenase/oxidase C-terminal" evidence="2">
    <location>
        <begin position="1"/>
        <end position="147"/>
    </location>
</feature>
<protein>
    <recommendedName>
        <fullName evidence="2">Acyl-CoA dehydrogenase/oxidase C-terminal domain-containing protein</fullName>
    </recommendedName>
</protein>
<organism evidence="3">
    <name type="scientific">marine sediment metagenome</name>
    <dbReference type="NCBI Taxonomy" id="412755"/>
    <lineage>
        <taxon>unclassified sequences</taxon>
        <taxon>metagenomes</taxon>
        <taxon>ecological metagenomes</taxon>
    </lineage>
</organism>
<dbReference type="GO" id="GO:0003995">
    <property type="term" value="F:acyl-CoA dehydrogenase activity"/>
    <property type="evidence" value="ECO:0007669"/>
    <property type="project" value="TreeGrafter"/>
</dbReference>
<name>X1D7E9_9ZZZZ</name>
<proteinExistence type="predicted"/>
<reference evidence="3" key="1">
    <citation type="journal article" date="2014" name="Front. Microbiol.">
        <title>High frequency of phylogenetically diverse reductive dehalogenase-homologous genes in deep subseafloor sedimentary metagenomes.</title>
        <authorList>
            <person name="Kawai M."/>
            <person name="Futagami T."/>
            <person name="Toyoda A."/>
            <person name="Takaki Y."/>
            <person name="Nishi S."/>
            <person name="Hori S."/>
            <person name="Arai W."/>
            <person name="Tsubouchi T."/>
            <person name="Morono Y."/>
            <person name="Uchiyama I."/>
            <person name="Ito T."/>
            <person name="Fujiyama A."/>
            <person name="Inagaki F."/>
            <person name="Takami H."/>
        </authorList>
    </citation>
    <scope>NUCLEOTIDE SEQUENCE</scope>
    <source>
        <strain evidence="3">Expedition CK06-06</strain>
    </source>
</reference>
<dbReference type="PANTHER" id="PTHR43884:SF12">
    <property type="entry name" value="ISOVALERYL-COA DEHYDROGENASE, MITOCHONDRIAL-RELATED"/>
    <property type="match status" value="1"/>
</dbReference>
<sequence>GKGWNIMMAGLNFERLINNTAMLGNVQDIIKLLFYYTRRRIQFNKTTSQIPRIQDLIAEILSMYRMGKVFNYNCAKQLDDGIEPTVDVSIAKWIPAEFLRDLTSRAIQVMGGDGVMSYYPVGPMLIGAKINEIAAGSTETQKMIIYRFSSRKFNEPFRMRWIDEINSAVVSKKDSRFKGLEVNEENVLKVIAHDYKVNPALYMTPDDVREDIGGSRTDLLNIFNKLEEQKLIAVHQDR</sequence>
<feature type="non-terminal residue" evidence="3">
    <location>
        <position position="1"/>
    </location>
</feature>
<evidence type="ECO:0000313" key="3">
    <source>
        <dbReference type="EMBL" id="GAH16147.1"/>
    </source>
</evidence>
<dbReference type="GO" id="GO:0006552">
    <property type="term" value="P:L-leucine catabolic process"/>
    <property type="evidence" value="ECO:0007669"/>
    <property type="project" value="TreeGrafter"/>
</dbReference>
<dbReference type="InterPro" id="IPR009075">
    <property type="entry name" value="AcylCo_DH/oxidase_C"/>
</dbReference>
<dbReference type="Gene3D" id="1.20.140.10">
    <property type="entry name" value="Butyryl-CoA Dehydrogenase, subunit A, domain 3"/>
    <property type="match status" value="1"/>
</dbReference>
<feature type="non-terminal residue" evidence="3">
    <location>
        <position position="238"/>
    </location>
</feature>
<dbReference type="Pfam" id="PF00441">
    <property type="entry name" value="Acyl-CoA_dh_1"/>
    <property type="match status" value="1"/>
</dbReference>
<keyword evidence="1" id="KW-0285">Flavoprotein</keyword>
<dbReference type="PANTHER" id="PTHR43884">
    <property type="entry name" value="ACYL-COA DEHYDROGENASE"/>
    <property type="match status" value="1"/>
</dbReference>
<dbReference type="SUPFAM" id="SSF47203">
    <property type="entry name" value="Acyl-CoA dehydrogenase C-terminal domain-like"/>
    <property type="match status" value="1"/>
</dbReference>
<gene>
    <name evidence="3" type="ORF">S01H4_56776</name>
</gene>
<dbReference type="InterPro" id="IPR036250">
    <property type="entry name" value="AcylCo_DH-like_C"/>
</dbReference>